<organism evidence="1 2">
    <name type="scientific">Rhizobium favelukesii</name>
    <dbReference type="NCBI Taxonomy" id="348824"/>
    <lineage>
        <taxon>Bacteria</taxon>
        <taxon>Pseudomonadati</taxon>
        <taxon>Pseudomonadota</taxon>
        <taxon>Alphaproteobacteria</taxon>
        <taxon>Hyphomicrobiales</taxon>
        <taxon>Rhizobiaceae</taxon>
        <taxon>Rhizobium/Agrobacterium group</taxon>
        <taxon>Rhizobium</taxon>
    </lineage>
</organism>
<dbReference type="AlphaFoldDB" id="W6R7B9"/>
<sequence length="144" mass="15916">MNKLLLLRNEKRTVYTSSGQGDLGVVTAEISALIDKNEGPIKLLNGVEGAKGGFGAAHIEARRLKHLTGLGYHSVVAYVHFVVSNYDRIAAQDDGRLIFLREHNNYHHRVIAQWDPELAIWSVTTALPTTSARNLDIVWTRTGG</sequence>
<name>W6R7B9_9HYPH</name>
<accession>W6R7B9</accession>
<dbReference type="RefSeq" id="WP_037069240.1">
    <property type="nucleotide sequence ID" value="NZ_HG916852.1"/>
</dbReference>
<evidence type="ECO:0000313" key="1">
    <source>
        <dbReference type="EMBL" id="CDM57182.1"/>
    </source>
</evidence>
<keyword evidence="2" id="KW-1185">Reference proteome</keyword>
<dbReference type="EMBL" id="HG916852">
    <property type="protein sequence ID" value="CDM57182.1"/>
    <property type="molecule type" value="Genomic_DNA"/>
</dbReference>
<reference evidence="1" key="1">
    <citation type="submission" date="2013-11" db="EMBL/GenBank/DDBJ databases">
        <title>Draft genome sequence of the broad-host-range Rhizobium sp. LPU83 strain, a member of the low-genetic diversity Oregon-like Rhizobium sp. group.</title>
        <authorList>
            <person name="Wibberg D."/>
            <person name="Puehler A."/>
            <person name="Schlueter A."/>
        </authorList>
    </citation>
    <scope>NUCLEOTIDE SEQUENCE [LARGE SCALE GENOMIC DNA]</scope>
    <source>
        <strain evidence="1">LPU83</strain>
    </source>
</reference>
<evidence type="ECO:0000313" key="2">
    <source>
        <dbReference type="Proteomes" id="UP000019443"/>
    </source>
</evidence>
<protein>
    <submittedName>
        <fullName evidence="1">Uncharacterized protein</fullName>
    </submittedName>
</protein>
<gene>
    <name evidence="1" type="ORF">LPU83_1510</name>
</gene>
<dbReference type="KEGG" id="rhl:LPU83_1510"/>
<proteinExistence type="predicted"/>
<dbReference type="HOGENOM" id="CLU_1794939_0_0_5"/>
<dbReference type="PATRIC" id="fig|348824.6.peg.1624"/>
<dbReference type="Proteomes" id="UP000019443">
    <property type="component" value="Chromosome"/>
</dbReference>